<dbReference type="SMART" id="SM00563">
    <property type="entry name" value="PlsC"/>
    <property type="match status" value="1"/>
</dbReference>
<protein>
    <recommendedName>
        <fullName evidence="7">Phospholipid/glycerol acyltransferase domain-containing protein</fullName>
    </recommendedName>
</protein>
<comment type="subcellular location">
    <subcellularLocation>
        <location evidence="1">Cell membrane</location>
        <topology evidence="1">Multi-pass membrane protein</topology>
    </subcellularLocation>
</comment>
<feature type="transmembrane region" description="Helical" evidence="6">
    <location>
        <begin position="716"/>
        <end position="737"/>
    </location>
</feature>
<feature type="transmembrane region" description="Helical" evidence="6">
    <location>
        <begin position="826"/>
        <end position="850"/>
    </location>
</feature>
<accession>A0ABW9RQS7</accession>
<feature type="transmembrane region" description="Helical" evidence="6">
    <location>
        <begin position="360"/>
        <end position="381"/>
    </location>
</feature>
<feature type="domain" description="Phospholipid/glycerol acyltransferase" evidence="7">
    <location>
        <begin position="898"/>
        <end position="1007"/>
    </location>
</feature>
<feature type="transmembrane region" description="Helical" evidence="6">
    <location>
        <begin position="758"/>
        <end position="777"/>
    </location>
</feature>
<dbReference type="PANTHER" id="PTHR33406">
    <property type="entry name" value="MEMBRANE PROTEIN MJ1562-RELATED"/>
    <property type="match status" value="1"/>
</dbReference>
<keyword evidence="3 6" id="KW-0812">Transmembrane</keyword>
<dbReference type="RefSeq" id="WP_155171967.1">
    <property type="nucleotide sequence ID" value="NZ_SMLW01000531.1"/>
</dbReference>
<dbReference type="InterPro" id="IPR004869">
    <property type="entry name" value="MMPL_dom"/>
</dbReference>
<feature type="transmembrane region" description="Helical" evidence="6">
    <location>
        <begin position="440"/>
        <end position="457"/>
    </location>
</feature>
<evidence type="ECO:0000256" key="6">
    <source>
        <dbReference type="SAM" id="Phobius"/>
    </source>
</evidence>
<dbReference type="Pfam" id="PF01553">
    <property type="entry name" value="Acyltransferase"/>
    <property type="match status" value="1"/>
</dbReference>
<evidence type="ECO:0000256" key="4">
    <source>
        <dbReference type="ARBA" id="ARBA00022989"/>
    </source>
</evidence>
<evidence type="ECO:0000256" key="2">
    <source>
        <dbReference type="ARBA" id="ARBA00022475"/>
    </source>
</evidence>
<feature type="non-terminal residue" evidence="8">
    <location>
        <position position="1081"/>
    </location>
</feature>
<dbReference type="PANTHER" id="PTHR33406:SF13">
    <property type="entry name" value="MEMBRANE PROTEIN YDFJ"/>
    <property type="match status" value="1"/>
</dbReference>
<gene>
    <name evidence="8" type="ORF">E1163_11925</name>
</gene>
<keyword evidence="5 6" id="KW-0472">Membrane</keyword>
<dbReference type="Gene3D" id="1.20.1640.10">
    <property type="entry name" value="Multidrug efflux transporter AcrB transmembrane domain"/>
    <property type="match status" value="2"/>
</dbReference>
<keyword evidence="9" id="KW-1185">Reference proteome</keyword>
<feature type="transmembrane region" description="Helical" evidence="6">
    <location>
        <begin position="862"/>
        <end position="880"/>
    </location>
</feature>
<dbReference type="EMBL" id="SMLW01000531">
    <property type="protein sequence ID" value="MTI25653.1"/>
    <property type="molecule type" value="Genomic_DNA"/>
</dbReference>
<feature type="transmembrane region" description="Helical" evidence="6">
    <location>
        <begin position="269"/>
        <end position="288"/>
    </location>
</feature>
<feature type="transmembrane region" description="Helical" evidence="6">
    <location>
        <begin position="690"/>
        <end position="710"/>
    </location>
</feature>
<feature type="transmembrane region" description="Helical" evidence="6">
    <location>
        <begin position="387"/>
        <end position="406"/>
    </location>
</feature>
<reference evidence="8 9" key="1">
    <citation type="submission" date="2019-02" db="EMBL/GenBank/DDBJ databases">
        <authorList>
            <person name="Goldberg S.R."/>
            <person name="Haltli B.A."/>
            <person name="Correa H."/>
            <person name="Russell K.G."/>
        </authorList>
    </citation>
    <scope>NUCLEOTIDE SEQUENCE [LARGE SCALE GENOMIC DNA]</scope>
    <source>
        <strain evidence="8 9">JCM 16186</strain>
    </source>
</reference>
<dbReference type="InterPro" id="IPR050545">
    <property type="entry name" value="Mycobact_MmpL"/>
</dbReference>
<organism evidence="8 9">
    <name type="scientific">Fulvivirga kasyanovii</name>
    <dbReference type="NCBI Taxonomy" id="396812"/>
    <lineage>
        <taxon>Bacteria</taxon>
        <taxon>Pseudomonadati</taxon>
        <taxon>Bacteroidota</taxon>
        <taxon>Cytophagia</taxon>
        <taxon>Cytophagales</taxon>
        <taxon>Fulvivirgaceae</taxon>
        <taxon>Fulvivirga</taxon>
    </lineage>
</organism>
<evidence type="ECO:0000256" key="3">
    <source>
        <dbReference type="ARBA" id="ARBA00022692"/>
    </source>
</evidence>
<name>A0ABW9RQS7_9BACT</name>
<dbReference type="Pfam" id="PF03176">
    <property type="entry name" value="MMPL"/>
    <property type="match status" value="2"/>
</dbReference>
<sequence length="1081" mass="122962">MSKLFYQIYKFIRAFKVASFIFLALLLGGTAYLATTIRLEENIVNIMPRDEQVTSVNKVFEGLKINNRLVIHLYFNDSAAASPDQLVSMAKALSDSLNAGYSEFIDEIIREVPDEQMQQMYDYYYRNLPFYLQPKDYEQIDDRIKEEAIGESVKRTYKQLLSPVGVVTKMLVKDPLGLAAFPLQRMRDQQLDNNFSLYQNHIVTTDNRHLMFFVTLSNPPNETSNNARLIEGISQLKEQFESIDGAVKIEYFGPAAVAVANAGRIKADIIVTVSLALAALFVFISFFYRNVTTFIVVVTPGIFGAIVAIAFLAVVRDSVSAISLGVGSVLLGITIDYALHFFTHYKKEKDVQALFKDLSIPLLMSSITTACAFLSLIFIRSTALQDLGIFAGISVLGAVFYTLVFLPHMIIKKEKPTPQARNFIERFVSWLAAYSFYKKSWAVVILVVLSVISLFTWKQVAFENDMLKLNYMPEHLERYQEGINAISNFSANNIYVAFNGSTISEALQANTVLLEELERLNAQDSIFDFYTLNNIIPSPQVQQEGLSNWQQFWQGHSRDSVTETLNEAAKAYGFREGTFSSFVNVLNKEYSTISEEDVTTILSVMGDDLVINNADGTVSVLSTIALAQENKPAVLRTLSKLPNIIILDKTHLTNKLVELLKEDFSNLVNISLIVVFLIILISYGRLELTLIAFLPILLSWLWVLGLMGWLGLTFNIVNIIICTFIFGLGIDYSIFVMRGLTQQYAYGIDNLTSYKKSIILSMVTTLLGIGVLAFAQHPALKSIAFLAIIGIFSVVFITFTVEHMLYDLLILRRKRNHVIPFTIASFVRTALSFACFLFGCIMLIVARWICRIPWASEDKRKYAFHKLIRFFCWLVINIMVNIRKKVNGKDNIDFNKPSVIISNHHSFMDILLLLMFNPRVVMVTNDWVYNSPLFGKSVQYADFIPASKGLENQLEKIEKIINEGYSIIVYPEGTRSRTAELGRFHKGAFFLAEHFKLDIQPVLLHGTSFAMTRGDDFYLKKTEITVKFLPRITHENVDFGSGYRERTKKISKYFKKEYKKLREQQESPDFFREAILKNYIF</sequence>
<dbReference type="SUPFAM" id="SSF82866">
    <property type="entry name" value="Multidrug efflux transporter AcrB transmembrane domain"/>
    <property type="match status" value="2"/>
</dbReference>
<feature type="transmembrane region" description="Helical" evidence="6">
    <location>
        <begin position="321"/>
        <end position="339"/>
    </location>
</feature>
<dbReference type="SUPFAM" id="SSF69593">
    <property type="entry name" value="Glycerol-3-phosphate (1)-acyltransferase"/>
    <property type="match status" value="1"/>
</dbReference>
<evidence type="ECO:0000256" key="1">
    <source>
        <dbReference type="ARBA" id="ARBA00004651"/>
    </source>
</evidence>
<dbReference type="InterPro" id="IPR002123">
    <property type="entry name" value="Plipid/glycerol_acylTrfase"/>
</dbReference>
<keyword evidence="2" id="KW-1003">Cell membrane</keyword>
<keyword evidence="4 6" id="KW-1133">Transmembrane helix</keyword>
<comment type="caution">
    <text evidence="8">The sequence shown here is derived from an EMBL/GenBank/DDBJ whole genome shotgun (WGS) entry which is preliminary data.</text>
</comment>
<dbReference type="Proteomes" id="UP000798808">
    <property type="component" value="Unassembled WGS sequence"/>
</dbReference>
<evidence type="ECO:0000259" key="7">
    <source>
        <dbReference type="SMART" id="SM00563"/>
    </source>
</evidence>
<evidence type="ECO:0000313" key="8">
    <source>
        <dbReference type="EMBL" id="MTI25653.1"/>
    </source>
</evidence>
<dbReference type="CDD" id="cd07989">
    <property type="entry name" value="LPLAT_AGPAT-like"/>
    <property type="match status" value="1"/>
</dbReference>
<feature type="transmembrane region" description="Helical" evidence="6">
    <location>
        <begin position="783"/>
        <end position="805"/>
    </location>
</feature>
<feature type="transmembrane region" description="Helical" evidence="6">
    <location>
        <begin position="664"/>
        <end position="683"/>
    </location>
</feature>
<evidence type="ECO:0000313" key="9">
    <source>
        <dbReference type="Proteomes" id="UP000798808"/>
    </source>
</evidence>
<proteinExistence type="predicted"/>
<feature type="transmembrane region" description="Helical" evidence="6">
    <location>
        <begin position="295"/>
        <end position="315"/>
    </location>
</feature>
<evidence type="ECO:0000256" key="5">
    <source>
        <dbReference type="ARBA" id="ARBA00023136"/>
    </source>
</evidence>